<dbReference type="InterPro" id="IPR036465">
    <property type="entry name" value="vWFA_dom_sf"/>
</dbReference>
<dbReference type="RefSeq" id="WP_089994227.1">
    <property type="nucleotide sequence ID" value="NZ_FOIZ01000001.1"/>
</dbReference>
<gene>
    <name evidence="3" type="ORF">SAMN04488515_2351</name>
</gene>
<protein>
    <submittedName>
        <fullName evidence="3">Ca-activated chloride channel family protein</fullName>
    </submittedName>
</protein>
<dbReference type="Proteomes" id="UP000199167">
    <property type="component" value="Unassembled WGS sequence"/>
</dbReference>
<keyword evidence="1" id="KW-0732">Signal</keyword>
<accession>A0A1I0QY21</accession>
<organism evidence="3 4">
    <name type="scientific">Cognatiyoonia koreensis</name>
    <dbReference type="NCBI Taxonomy" id="364200"/>
    <lineage>
        <taxon>Bacteria</taxon>
        <taxon>Pseudomonadati</taxon>
        <taxon>Pseudomonadota</taxon>
        <taxon>Alphaproteobacteria</taxon>
        <taxon>Rhodobacterales</taxon>
        <taxon>Paracoccaceae</taxon>
        <taxon>Cognatiyoonia</taxon>
    </lineage>
</organism>
<dbReference type="PROSITE" id="PS50234">
    <property type="entry name" value="VWFA"/>
    <property type="match status" value="1"/>
</dbReference>
<name>A0A1I0QY21_9RHOB</name>
<dbReference type="SMART" id="SM00327">
    <property type="entry name" value="VWA"/>
    <property type="match status" value="1"/>
</dbReference>
<evidence type="ECO:0000313" key="4">
    <source>
        <dbReference type="Proteomes" id="UP000199167"/>
    </source>
</evidence>
<keyword evidence="4" id="KW-1185">Reference proteome</keyword>
<proteinExistence type="predicted"/>
<dbReference type="AlphaFoldDB" id="A0A1I0QY21"/>
<evidence type="ECO:0000259" key="2">
    <source>
        <dbReference type="PROSITE" id="PS50234"/>
    </source>
</evidence>
<evidence type="ECO:0000313" key="3">
    <source>
        <dbReference type="EMBL" id="SEW32754.1"/>
    </source>
</evidence>
<sequence>MRLMSLACTAFVIAFSTDVSAQRLTAECQALFDEITADVPVDIAQCTPVVPTYDLQDCVRPSGVDDALPASHLILAIDASGSMAGSIDGETKMEIAKREAVSFLADLDENISVGLVVYGHLGNNQQDGKAESCASSEMIHGFDADRADLATSIEGLSPTGWTPMGGVLTYSGELIAALPEPDGEDVLAPVIYLISDGEETCDSDPVTAATTLYEAGVRTTVNTIGFAVDAETQAQLEAVAAAGGGTFYPAETGSILREKLQEIAQSERDMITYEFCVQGNANRIDRAFVEVSTPAMHCYNRNAPRRLLQAVMAANNNAPDDDPLYAECSNQMVFEASDIAAESGNWVIDVLYPFLEVGRELQNEYLIEQGFPPRFPPDK</sequence>
<dbReference type="Pfam" id="PF00092">
    <property type="entry name" value="VWA"/>
    <property type="match status" value="1"/>
</dbReference>
<dbReference type="OrthoDB" id="9783818at2"/>
<evidence type="ECO:0000256" key="1">
    <source>
        <dbReference type="SAM" id="SignalP"/>
    </source>
</evidence>
<dbReference type="Gene3D" id="3.40.50.410">
    <property type="entry name" value="von Willebrand factor, type A domain"/>
    <property type="match status" value="1"/>
</dbReference>
<feature type="signal peptide" evidence="1">
    <location>
        <begin position="1"/>
        <end position="21"/>
    </location>
</feature>
<feature type="chain" id="PRO_5011514832" evidence="1">
    <location>
        <begin position="22"/>
        <end position="379"/>
    </location>
</feature>
<feature type="domain" description="VWFA" evidence="2">
    <location>
        <begin position="72"/>
        <end position="263"/>
    </location>
</feature>
<dbReference type="SUPFAM" id="SSF53300">
    <property type="entry name" value="vWA-like"/>
    <property type="match status" value="1"/>
</dbReference>
<dbReference type="EMBL" id="FOIZ01000001">
    <property type="protein sequence ID" value="SEW32754.1"/>
    <property type="molecule type" value="Genomic_DNA"/>
</dbReference>
<dbReference type="InterPro" id="IPR002035">
    <property type="entry name" value="VWF_A"/>
</dbReference>
<reference evidence="3 4" key="1">
    <citation type="submission" date="2016-10" db="EMBL/GenBank/DDBJ databases">
        <authorList>
            <person name="de Groot N.N."/>
        </authorList>
    </citation>
    <scope>NUCLEOTIDE SEQUENCE [LARGE SCALE GENOMIC DNA]</scope>
    <source>
        <strain evidence="3 4">DSM 17925</strain>
    </source>
</reference>